<sequence>MVSTSPSSEKVNNCQYQSITQTLKQKRNSRTICQRSRILEVIARKKRQVKNNTHHLNSDPAEKEIEVKTEAGKDNLESVVTNAIITAAKAEIEVNLRKEFSEQLVDALHSIKMDLHEVIEAEFRKLKSRLSSEYKYELLEMLEKSRTSLYGNNVKS</sequence>
<dbReference type="AlphaFoldDB" id="A0AAV5RLP9"/>
<dbReference type="EMBL" id="BTGC01000008">
    <property type="protein sequence ID" value="GMM51566.1"/>
    <property type="molecule type" value="Genomic_DNA"/>
</dbReference>
<evidence type="ECO:0000313" key="2">
    <source>
        <dbReference type="Proteomes" id="UP001362899"/>
    </source>
</evidence>
<dbReference type="Proteomes" id="UP001362899">
    <property type="component" value="Unassembled WGS sequence"/>
</dbReference>
<comment type="caution">
    <text evidence="1">The sequence shown here is derived from an EMBL/GenBank/DDBJ whole genome shotgun (WGS) entry which is preliminary data.</text>
</comment>
<proteinExistence type="predicted"/>
<organism evidence="1 2">
    <name type="scientific">Starmerella bacillaris</name>
    <name type="common">Yeast</name>
    <name type="synonym">Candida zemplinina</name>
    <dbReference type="NCBI Taxonomy" id="1247836"/>
    <lineage>
        <taxon>Eukaryota</taxon>
        <taxon>Fungi</taxon>
        <taxon>Dikarya</taxon>
        <taxon>Ascomycota</taxon>
        <taxon>Saccharomycotina</taxon>
        <taxon>Dipodascomycetes</taxon>
        <taxon>Dipodascales</taxon>
        <taxon>Trichomonascaceae</taxon>
        <taxon>Starmerella</taxon>
    </lineage>
</organism>
<accession>A0AAV5RLP9</accession>
<keyword evidence="2" id="KW-1185">Reference proteome</keyword>
<name>A0AAV5RLP9_STABA</name>
<reference evidence="1 2" key="1">
    <citation type="journal article" date="2023" name="Elife">
        <title>Identification of key yeast species and microbe-microbe interactions impacting larval growth of Drosophila in the wild.</title>
        <authorList>
            <person name="Mure A."/>
            <person name="Sugiura Y."/>
            <person name="Maeda R."/>
            <person name="Honda K."/>
            <person name="Sakurai N."/>
            <person name="Takahashi Y."/>
            <person name="Watada M."/>
            <person name="Katoh T."/>
            <person name="Gotoh A."/>
            <person name="Gotoh Y."/>
            <person name="Taniguchi I."/>
            <person name="Nakamura K."/>
            <person name="Hayashi T."/>
            <person name="Katayama T."/>
            <person name="Uemura T."/>
            <person name="Hattori Y."/>
        </authorList>
    </citation>
    <scope>NUCLEOTIDE SEQUENCE [LARGE SCALE GENOMIC DNA]</scope>
    <source>
        <strain evidence="1 2">SB-73</strain>
    </source>
</reference>
<evidence type="ECO:0000313" key="1">
    <source>
        <dbReference type="EMBL" id="GMM51566.1"/>
    </source>
</evidence>
<gene>
    <name evidence="1" type="ORF">DASB73_025290</name>
</gene>
<protein>
    <submittedName>
        <fullName evidence="1">Uncharacterized protein</fullName>
    </submittedName>
</protein>